<dbReference type="Proteomes" id="UP000316726">
    <property type="component" value="Chromosome 7"/>
</dbReference>
<dbReference type="PANTHER" id="PTHR12161:SF5">
    <property type="entry name" value="IST1 HOMOLOG"/>
    <property type="match status" value="1"/>
</dbReference>
<comment type="similarity">
    <text evidence="1">Belongs to the IST1 family.</text>
</comment>
<dbReference type="EMBL" id="CP031040">
    <property type="protein sequence ID" value="QDZ22331.1"/>
    <property type="molecule type" value="Genomic_DNA"/>
</dbReference>
<feature type="compositionally biased region" description="Gly residues" evidence="2">
    <location>
        <begin position="203"/>
        <end position="212"/>
    </location>
</feature>
<proteinExistence type="inferred from homology"/>
<dbReference type="PANTHER" id="PTHR12161">
    <property type="entry name" value="IST1 FAMILY MEMBER"/>
    <property type="match status" value="1"/>
</dbReference>
<feature type="compositionally biased region" description="Low complexity" evidence="2">
    <location>
        <begin position="324"/>
        <end position="338"/>
    </location>
</feature>
<keyword evidence="4" id="KW-1185">Reference proteome</keyword>
<feature type="region of interest" description="Disordered" evidence="2">
    <location>
        <begin position="324"/>
        <end position="363"/>
    </location>
</feature>
<dbReference type="Gene3D" id="1.20.1260.60">
    <property type="entry name" value="Vacuolar protein sorting-associated protein Ist1"/>
    <property type="match status" value="1"/>
</dbReference>
<name>A0A5B8MPR8_9CHLO</name>
<dbReference type="GO" id="GO:0015031">
    <property type="term" value="P:protein transport"/>
    <property type="evidence" value="ECO:0007669"/>
    <property type="project" value="InterPro"/>
</dbReference>
<organism evidence="3 4">
    <name type="scientific">Chloropicon primus</name>
    <dbReference type="NCBI Taxonomy" id="1764295"/>
    <lineage>
        <taxon>Eukaryota</taxon>
        <taxon>Viridiplantae</taxon>
        <taxon>Chlorophyta</taxon>
        <taxon>Chloropicophyceae</taxon>
        <taxon>Chloropicales</taxon>
        <taxon>Chloropicaceae</taxon>
        <taxon>Chloropicon</taxon>
    </lineage>
</organism>
<dbReference type="AlphaFoldDB" id="A0A5B8MPR8"/>
<dbReference type="OrthoDB" id="29853at2759"/>
<accession>A0A5B8MPR8</accession>
<dbReference type="STRING" id="1764295.A0A5B8MPR8"/>
<dbReference type="InterPro" id="IPR042277">
    <property type="entry name" value="IST1-like"/>
</dbReference>
<protein>
    <submittedName>
        <fullName evidence="3">DUF292 domain-containing protein</fullName>
    </submittedName>
</protein>
<evidence type="ECO:0000313" key="4">
    <source>
        <dbReference type="Proteomes" id="UP000316726"/>
    </source>
</evidence>
<gene>
    <name evidence="3" type="ORF">A3770_07p48490</name>
</gene>
<evidence type="ECO:0000256" key="2">
    <source>
        <dbReference type="SAM" id="MobiDB-lite"/>
    </source>
</evidence>
<dbReference type="Pfam" id="PF03398">
    <property type="entry name" value="Ist1"/>
    <property type="match status" value="1"/>
</dbReference>
<evidence type="ECO:0000256" key="1">
    <source>
        <dbReference type="ARBA" id="ARBA00005536"/>
    </source>
</evidence>
<evidence type="ECO:0000313" key="3">
    <source>
        <dbReference type="EMBL" id="QDZ22331.1"/>
    </source>
</evidence>
<dbReference type="FunFam" id="1.20.1260.60:FF:000002">
    <property type="entry name" value="Vacuolar protein sorting-associated protein IST1"/>
    <property type="match status" value="1"/>
</dbReference>
<sequence length="363" mass="38479">MFQSLFGGGFDPNKCKTQLRLCVSRIRLLQNKKAITTRAQRKDIATLLATGKEDSARIRVEALIQEESTVLAFEILELYCELLSVRVELMKMSKGLPEDMQESVASVVYAANRCSAQLPELQAVKTQLQAKYGKEYVQRAQSDETCLNEKVNPRLVDALAIRVPDPKKKVALLSEIALDHNVDWEVVTGPAVEDDDDAPADGSGRGGSGGGQIKYPGVDPQYPTVHFTDEAGQPDEPPASPHDNIAVGTPVHPGDAPVAPVQAGKAATPPPLDEDDPSPPSAPVLKSAKGEASDDADGVPDLPDTPSPLNLNLSVRVVDVVDPPASSAAASGSSAADGGMDELSQRLDALKTGGQLPKPPKDF</sequence>
<feature type="region of interest" description="Disordered" evidence="2">
    <location>
        <begin position="190"/>
        <end position="310"/>
    </location>
</feature>
<reference evidence="3 4" key="1">
    <citation type="submission" date="2018-07" db="EMBL/GenBank/DDBJ databases">
        <title>The complete nuclear genome of the prasinophyte Chloropicon primus (CCMP1205).</title>
        <authorList>
            <person name="Pombert J.-F."/>
            <person name="Otis C."/>
            <person name="Turmel M."/>
            <person name="Lemieux C."/>
        </authorList>
    </citation>
    <scope>NUCLEOTIDE SEQUENCE [LARGE SCALE GENOMIC DNA]</scope>
    <source>
        <strain evidence="3 4">CCMP1205</strain>
    </source>
</reference>
<dbReference type="InterPro" id="IPR005061">
    <property type="entry name" value="Ist1"/>
</dbReference>